<sequence>MKSPDEHNMNQLNGSSREEIAALLAQLNDETTKLRDREQQLDDQAEELSSQKEELTAAIEELMSKNASLERTLVQLRDRSFELDQILYRTSHDLRSPLSSIKGILSLLQLEPQSDIIRSYARHIEDKAVQMDNLLRSLASFSKSVLEEPRLETIDLNKIIWQVVGEFRHLPGWHLVDVTVELGEPKVYTDPALVVIIFQSLFSNAFVFRDPSKKGTLVIRTQQQNGKWTLDVIDDGDGIDPSISQHIFGMFYRGSERSMGNGLGLYVCRKAVEQLKGSISFRLEPAGTHFTVTLPLQTNPANGSR</sequence>
<dbReference type="PROSITE" id="PS50109">
    <property type="entry name" value="HIS_KIN"/>
    <property type="match status" value="1"/>
</dbReference>
<evidence type="ECO:0000256" key="3">
    <source>
        <dbReference type="ARBA" id="ARBA00022553"/>
    </source>
</evidence>
<dbReference type="InterPro" id="IPR050351">
    <property type="entry name" value="BphY/WalK/GraS-like"/>
</dbReference>
<dbReference type="InterPro" id="IPR036097">
    <property type="entry name" value="HisK_dim/P_sf"/>
</dbReference>
<keyword evidence="4" id="KW-0808">Transferase</keyword>
<comment type="catalytic activity">
    <reaction evidence="1">
        <text>ATP + protein L-histidine = ADP + protein N-phospho-L-histidine.</text>
        <dbReference type="EC" id="2.7.13.3"/>
    </reaction>
</comment>
<dbReference type="SUPFAM" id="SSF55874">
    <property type="entry name" value="ATPase domain of HSP90 chaperone/DNA topoisomerase II/histidine kinase"/>
    <property type="match status" value="1"/>
</dbReference>
<dbReference type="GO" id="GO:0000156">
    <property type="term" value="F:phosphorelay response regulator activity"/>
    <property type="evidence" value="ECO:0007669"/>
    <property type="project" value="TreeGrafter"/>
</dbReference>
<dbReference type="InterPro" id="IPR003594">
    <property type="entry name" value="HATPase_dom"/>
</dbReference>
<protein>
    <recommendedName>
        <fullName evidence="2">histidine kinase</fullName>
        <ecNumber evidence="2">2.7.13.3</ecNumber>
    </recommendedName>
</protein>
<feature type="domain" description="Histidine kinase" evidence="10">
    <location>
        <begin position="89"/>
        <end position="298"/>
    </location>
</feature>
<dbReference type="CDD" id="cd00075">
    <property type="entry name" value="HATPase"/>
    <property type="match status" value="1"/>
</dbReference>
<evidence type="ECO:0000256" key="2">
    <source>
        <dbReference type="ARBA" id="ARBA00012438"/>
    </source>
</evidence>
<dbReference type="GO" id="GO:0030295">
    <property type="term" value="F:protein kinase activator activity"/>
    <property type="evidence" value="ECO:0007669"/>
    <property type="project" value="TreeGrafter"/>
</dbReference>
<dbReference type="GO" id="GO:0007234">
    <property type="term" value="P:osmosensory signaling via phosphorelay pathway"/>
    <property type="evidence" value="ECO:0007669"/>
    <property type="project" value="TreeGrafter"/>
</dbReference>
<gene>
    <name evidence="11" type="ORF">DQQ10_00360</name>
</gene>
<reference evidence="11 12" key="1">
    <citation type="submission" date="2018-06" db="EMBL/GenBank/DDBJ databases">
        <title>Chryseolinea flavus sp. nov., a member of the phylum Bacteroidetes isolated from soil.</title>
        <authorList>
            <person name="Li Y."/>
            <person name="Wang J."/>
        </authorList>
    </citation>
    <scope>NUCLEOTIDE SEQUENCE [LARGE SCALE GENOMIC DNA]</scope>
    <source>
        <strain evidence="11 12">SDU1-6</strain>
    </source>
</reference>
<accession>A0A364Y684</accession>
<dbReference type="SMART" id="SM00387">
    <property type="entry name" value="HATPase_c"/>
    <property type="match status" value="1"/>
</dbReference>
<dbReference type="Proteomes" id="UP000251889">
    <property type="component" value="Unassembled WGS sequence"/>
</dbReference>
<dbReference type="RefSeq" id="WP_112744821.1">
    <property type="nucleotide sequence ID" value="NZ_QMFY01000001.1"/>
</dbReference>
<keyword evidence="3" id="KW-0597">Phosphoprotein</keyword>
<dbReference type="EMBL" id="QMFY01000001">
    <property type="protein sequence ID" value="RAW02604.1"/>
    <property type="molecule type" value="Genomic_DNA"/>
</dbReference>
<evidence type="ECO:0000256" key="1">
    <source>
        <dbReference type="ARBA" id="ARBA00000085"/>
    </source>
</evidence>
<evidence type="ECO:0000256" key="5">
    <source>
        <dbReference type="ARBA" id="ARBA00022741"/>
    </source>
</evidence>
<dbReference type="CDD" id="cd00082">
    <property type="entry name" value="HisKA"/>
    <property type="match status" value="1"/>
</dbReference>
<dbReference type="EC" id="2.7.13.3" evidence="2"/>
<evidence type="ECO:0000256" key="9">
    <source>
        <dbReference type="SAM" id="Coils"/>
    </source>
</evidence>
<evidence type="ECO:0000256" key="4">
    <source>
        <dbReference type="ARBA" id="ARBA00022679"/>
    </source>
</evidence>
<evidence type="ECO:0000256" key="6">
    <source>
        <dbReference type="ARBA" id="ARBA00022777"/>
    </source>
</evidence>
<dbReference type="GO" id="GO:0000155">
    <property type="term" value="F:phosphorelay sensor kinase activity"/>
    <property type="evidence" value="ECO:0007669"/>
    <property type="project" value="InterPro"/>
</dbReference>
<keyword evidence="5" id="KW-0547">Nucleotide-binding</keyword>
<dbReference type="PRINTS" id="PR00344">
    <property type="entry name" value="BCTRLSENSOR"/>
</dbReference>
<keyword evidence="8" id="KW-0902">Two-component regulatory system</keyword>
<dbReference type="GO" id="GO:0005524">
    <property type="term" value="F:ATP binding"/>
    <property type="evidence" value="ECO:0007669"/>
    <property type="project" value="UniProtKB-KW"/>
</dbReference>
<dbReference type="PANTHER" id="PTHR42878:SF7">
    <property type="entry name" value="SENSOR HISTIDINE KINASE GLRK"/>
    <property type="match status" value="1"/>
</dbReference>
<dbReference type="Pfam" id="PF00512">
    <property type="entry name" value="HisKA"/>
    <property type="match status" value="1"/>
</dbReference>
<dbReference type="Gene3D" id="1.10.287.130">
    <property type="match status" value="1"/>
</dbReference>
<keyword evidence="12" id="KW-1185">Reference proteome</keyword>
<dbReference type="Pfam" id="PF02518">
    <property type="entry name" value="HATPase_c"/>
    <property type="match status" value="1"/>
</dbReference>
<dbReference type="InterPro" id="IPR005467">
    <property type="entry name" value="His_kinase_dom"/>
</dbReference>
<dbReference type="AlphaFoldDB" id="A0A364Y684"/>
<evidence type="ECO:0000259" key="10">
    <source>
        <dbReference type="PROSITE" id="PS50109"/>
    </source>
</evidence>
<dbReference type="SUPFAM" id="SSF47384">
    <property type="entry name" value="Homodimeric domain of signal transducing histidine kinase"/>
    <property type="match status" value="1"/>
</dbReference>
<organism evidence="11 12">
    <name type="scientific">Pseudochryseolinea flava</name>
    <dbReference type="NCBI Taxonomy" id="2059302"/>
    <lineage>
        <taxon>Bacteria</taxon>
        <taxon>Pseudomonadati</taxon>
        <taxon>Bacteroidota</taxon>
        <taxon>Cytophagia</taxon>
        <taxon>Cytophagales</taxon>
        <taxon>Fulvivirgaceae</taxon>
        <taxon>Pseudochryseolinea</taxon>
    </lineage>
</organism>
<dbReference type="Gene3D" id="3.30.565.10">
    <property type="entry name" value="Histidine kinase-like ATPase, C-terminal domain"/>
    <property type="match status" value="1"/>
</dbReference>
<keyword evidence="6" id="KW-0418">Kinase</keyword>
<evidence type="ECO:0000313" key="12">
    <source>
        <dbReference type="Proteomes" id="UP000251889"/>
    </source>
</evidence>
<evidence type="ECO:0000313" key="11">
    <source>
        <dbReference type="EMBL" id="RAW02604.1"/>
    </source>
</evidence>
<comment type="caution">
    <text evidence="11">The sequence shown here is derived from an EMBL/GenBank/DDBJ whole genome shotgun (WGS) entry which is preliminary data.</text>
</comment>
<name>A0A364Y684_9BACT</name>
<dbReference type="PANTHER" id="PTHR42878">
    <property type="entry name" value="TWO-COMPONENT HISTIDINE KINASE"/>
    <property type="match status" value="1"/>
</dbReference>
<evidence type="ECO:0000256" key="8">
    <source>
        <dbReference type="ARBA" id="ARBA00023012"/>
    </source>
</evidence>
<dbReference type="InterPro" id="IPR036890">
    <property type="entry name" value="HATPase_C_sf"/>
</dbReference>
<evidence type="ECO:0000256" key="7">
    <source>
        <dbReference type="ARBA" id="ARBA00022840"/>
    </source>
</evidence>
<proteinExistence type="predicted"/>
<keyword evidence="7" id="KW-0067">ATP-binding</keyword>
<dbReference type="SMART" id="SM00388">
    <property type="entry name" value="HisKA"/>
    <property type="match status" value="1"/>
</dbReference>
<dbReference type="InterPro" id="IPR003661">
    <property type="entry name" value="HisK_dim/P_dom"/>
</dbReference>
<dbReference type="InterPro" id="IPR004358">
    <property type="entry name" value="Sig_transdc_His_kin-like_C"/>
</dbReference>
<keyword evidence="9" id="KW-0175">Coiled coil</keyword>
<feature type="coiled-coil region" evidence="9">
    <location>
        <begin position="17"/>
        <end position="79"/>
    </location>
</feature>
<dbReference type="OrthoDB" id="1522504at2"/>